<sequence length="77" mass="8278">LPRELEEPLRGPNITLLANGDAVAPLKAMVEFAKTNDKNLPKIKAGVLGKEVLSITKIMQLATLPSKNELIAKLMGT</sequence>
<keyword evidence="2" id="KW-0689">Ribosomal protein</keyword>
<comment type="similarity">
    <text evidence="1">Belongs to the universal ribosomal protein uL10 family.</text>
</comment>
<comment type="caution">
    <text evidence="2">The sequence shown here is derived from an EMBL/GenBank/DDBJ whole genome shotgun (WGS) entry which is preliminary data.</text>
</comment>
<proteinExistence type="inferred from homology"/>
<name>A0A2M7FLZ2_9BACT</name>
<dbReference type="GO" id="GO:0005840">
    <property type="term" value="C:ribosome"/>
    <property type="evidence" value="ECO:0007669"/>
    <property type="project" value="UniProtKB-KW"/>
</dbReference>
<dbReference type="SUPFAM" id="SSF160369">
    <property type="entry name" value="Ribosomal protein L10-like"/>
    <property type="match status" value="1"/>
</dbReference>
<evidence type="ECO:0000313" key="3">
    <source>
        <dbReference type="Proteomes" id="UP000230556"/>
    </source>
</evidence>
<evidence type="ECO:0000313" key="2">
    <source>
        <dbReference type="EMBL" id="PIW07025.1"/>
    </source>
</evidence>
<accession>A0A2M7FLZ2</accession>
<dbReference type="Gene3D" id="3.30.70.1730">
    <property type="match status" value="1"/>
</dbReference>
<reference evidence="3" key="1">
    <citation type="submission" date="2017-09" db="EMBL/GenBank/DDBJ databases">
        <title>Depth-based differentiation of microbial function through sediment-hosted aquifers and enrichment of novel symbionts in the deep terrestrial subsurface.</title>
        <authorList>
            <person name="Probst A.J."/>
            <person name="Ladd B."/>
            <person name="Jarett J.K."/>
            <person name="Geller-Mcgrath D.E."/>
            <person name="Sieber C.M.K."/>
            <person name="Emerson J.B."/>
            <person name="Anantharaman K."/>
            <person name="Thomas B.C."/>
            <person name="Malmstrom R."/>
            <person name="Stieglmeier M."/>
            <person name="Klingl A."/>
            <person name="Woyke T."/>
            <person name="Ryan C.M."/>
            <person name="Banfield J.F."/>
        </authorList>
    </citation>
    <scope>NUCLEOTIDE SEQUENCE [LARGE SCALE GENOMIC DNA]</scope>
</reference>
<keyword evidence="2" id="KW-0687">Ribonucleoprotein</keyword>
<gene>
    <name evidence="2" type="ORF">COW38_03665</name>
</gene>
<dbReference type="EMBL" id="PFFO01000158">
    <property type="protein sequence ID" value="PIW07025.1"/>
    <property type="molecule type" value="Genomic_DNA"/>
</dbReference>
<protein>
    <submittedName>
        <fullName evidence="2">50S ribosomal protein L10</fullName>
    </submittedName>
</protein>
<dbReference type="Proteomes" id="UP000230556">
    <property type="component" value="Unassembled WGS sequence"/>
</dbReference>
<feature type="non-terminal residue" evidence="2">
    <location>
        <position position="1"/>
    </location>
</feature>
<dbReference type="InterPro" id="IPR043141">
    <property type="entry name" value="Ribosomal_uL10-like_sf"/>
</dbReference>
<organism evidence="2 3">
    <name type="scientific">Candidatus Collierbacteria bacterium CG17_big_fil_post_rev_8_21_14_2_50_45_7</name>
    <dbReference type="NCBI Taxonomy" id="1974536"/>
    <lineage>
        <taxon>Bacteria</taxon>
        <taxon>Candidatus Collieribacteriota</taxon>
    </lineage>
</organism>
<evidence type="ECO:0000256" key="1">
    <source>
        <dbReference type="ARBA" id="ARBA00008889"/>
    </source>
</evidence>
<dbReference type="AlphaFoldDB" id="A0A2M7FLZ2"/>
<feature type="non-terminal residue" evidence="2">
    <location>
        <position position="77"/>
    </location>
</feature>